<dbReference type="Pfam" id="PF13614">
    <property type="entry name" value="AAA_31"/>
    <property type="match status" value="1"/>
</dbReference>
<keyword evidence="6" id="KW-0547">Nucleotide-binding</keyword>
<dbReference type="GO" id="GO:0004715">
    <property type="term" value="F:non-membrane spanning protein tyrosine kinase activity"/>
    <property type="evidence" value="ECO:0007669"/>
    <property type="project" value="UniProtKB-EC"/>
</dbReference>
<keyword evidence="7 15" id="KW-0418">Kinase</keyword>
<comment type="similarity">
    <text evidence="2">Belongs to the CpsD/CapB family.</text>
</comment>
<evidence type="ECO:0000256" key="12">
    <source>
        <dbReference type="ARBA" id="ARBA00024964"/>
    </source>
</evidence>
<dbReference type="GO" id="GO:0042802">
    <property type="term" value="F:identical protein binding"/>
    <property type="evidence" value="ECO:0007669"/>
    <property type="project" value="UniProtKB-ARBA"/>
</dbReference>
<evidence type="ECO:0000256" key="13">
    <source>
        <dbReference type="ARBA" id="ARBA00051245"/>
    </source>
</evidence>
<evidence type="ECO:0000256" key="11">
    <source>
        <dbReference type="ARBA" id="ARBA00023169"/>
    </source>
</evidence>
<dbReference type="InterPro" id="IPR005702">
    <property type="entry name" value="Wzc-like_C"/>
</dbReference>
<dbReference type="Proteomes" id="UP000563523">
    <property type="component" value="Unassembled WGS sequence"/>
</dbReference>
<evidence type="ECO:0000256" key="4">
    <source>
        <dbReference type="ARBA" id="ARBA00019200"/>
    </source>
</evidence>
<evidence type="ECO:0000256" key="7">
    <source>
        <dbReference type="ARBA" id="ARBA00022777"/>
    </source>
</evidence>
<dbReference type="Gene3D" id="3.40.50.300">
    <property type="entry name" value="P-loop containing nucleotide triphosphate hydrolases"/>
    <property type="match status" value="1"/>
</dbReference>
<dbReference type="FunFam" id="3.40.50.300:FF:000527">
    <property type="entry name" value="Tyrosine-protein kinase etk"/>
    <property type="match status" value="1"/>
</dbReference>
<dbReference type="InterPro" id="IPR025669">
    <property type="entry name" value="AAA_dom"/>
</dbReference>
<dbReference type="CDD" id="cd05387">
    <property type="entry name" value="BY-kinase"/>
    <property type="match status" value="1"/>
</dbReference>
<dbReference type="PANTHER" id="PTHR32309">
    <property type="entry name" value="TYROSINE-PROTEIN KINASE"/>
    <property type="match status" value="1"/>
</dbReference>
<dbReference type="EC" id="2.7.10.2" evidence="3"/>
<keyword evidence="11" id="KW-0270">Exopolysaccharide synthesis</keyword>
<evidence type="ECO:0000256" key="9">
    <source>
        <dbReference type="ARBA" id="ARBA00022903"/>
    </source>
</evidence>
<dbReference type="GO" id="GO:0005524">
    <property type="term" value="F:ATP binding"/>
    <property type="evidence" value="ECO:0007669"/>
    <property type="project" value="UniProtKB-KW"/>
</dbReference>
<protein>
    <recommendedName>
        <fullName evidence="4">Tyrosine-protein kinase CpsD</fullName>
        <ecNumber evidence="3">2.7.10.2</ecNumber>
    </recommendedName>
</protein>
<comment type="caution">
    <text evidence="15">The sequence shown here is derived from an EMBL/GenBank/DDBJ whole genome shotgun (WGS) entry which is preliminary data.</text>
</comment>
<keyword evidence="16" id="KW-1185">Reference proteome</keyword>
<evidence type="ECO:0000256" key="10">
    <source>
        <dbReference type="ARBA" id="ARBA00023137"/>
    </source>
</evidence>
<dbReference type="AlphaFoldDB" id="A0A850R1H7"/>
<evidence type="ECO:0000259" key="14">
    <source>
        <dbReference type="Pfam" id="PF13614"/>
    </source>
</evidence>
<dbReference type="PANTHER" id="PTHR32309:SF13">
    <property type="entry name" value="FERRIC ENTEROBACTIN TRANSPORT PROTEIN FEPE"/>
    <property type="match status" value="1"/>
</dbReference>
<keyword evidence="8" id="KW-0067">ATP-binding</keyword>
<evidence type="ECO:0000313" key="15">
    <source>
        <dbReference type="EMBL" id="NVY96210.1"/>
    </source>
</evidence>
<dbReference type="RefSeq" id="WP_176942364.1">
    <property type="nucleotide sequence ID" value="NZ_JABZEC010000002.1"/>
</dbReference>
<dbReference type="NCBIfam" id="TIGR01007">
    <property type="entry name" value="eps_fam"/>
    <property type="match status" value="1"/>
</dbReference>
<evidence type="ECO:0000256" key="8">
    <source>
        <dbReference type="ARBA" id="ARBA00022840"/>
    </source>
</evidence>
<dbReference type="UniPathway" id="UPA00934"/>
<dbReference type="EMBL" id="JABZEC010000002">
    <property type="protein sequence ID" value="NVY96210.1"/>
    <property type="molecule type" value="Genomic_DNA"/>
</dbReference>
<dbReference type="GO" id="GO:0045227">
    <property type="term" value="P:capsule polysaccharide biosynthetic process"/>
    <property type="evidence" value="ECO:0007669"/>
    <property type="project" value="UniProtKB-UniPathway"/>
</dbReference>
<dbReference type="SUPFAM" id="SSF52540">
    <property type="entry name" value="P-loop containing nucleoside triphosphate hydrolases"/>
    <property type="match status" value="1"/>
</dbReference>
<dbReference type="InterPro" id="IPR027417">
    <property type="entry name" value="P-loop_NTPase"/>
</dbReference>
<sequence>MSFWKQKKSRLSNESGRSGVALIADYDPSARVSEEYRTLRTNILYAKADDPIKTLVFTSDSPSEGKSTVSANTAATFAQQGIRTLLLDADMRRPTIQATFGLQNKFGLVDLLTGEEDEAKLVKACQKTAIENLFVLPAGPIPPNPSELLSSKRMQHILKLVSQAFDLVILDAPPVMSVTDAQIIASRTDATIIVAPYGIAQKNMLLETRNLLEKVHANIIGVVMNRVPEAARRSQYGYYYGSYYTSK</sequence>
<dbReference type="InterPro" id="IPR050445">
    <property type="entry name" value="Bact_polysacc_biosynth/exp"/>
</dbReference>
<proteinExistence type="inferred from homology"/>
<evidence type="ECO:0000256" key="6">
    <source>
        <dbReference type="ARBA" id="ARBA00022741"/>
    </source>
</evidence>
<name>A0A850R1H7_9LACO</name>
<evidence type="ECO:0000256" key="2">
    <source>
        <dbReference type="ARBA" id="ARBA00007316"/>
    </source>
</evidence>
<comment type="function">
    <text evidence="12">Involved in the regulation of capsular polysaccharide biosynthesis. Autophosphorylation of CpsD attenuates its activity and reduces the level of encapsulation. May be part of a complex that directs the coordinated polymerization and export to the cell surface of the capsular polysaccharide.</text>
</comment>
<reference evidence="15 16" key="1">
    <citation type="submission" date="2020-06" db="EMBL/GenBank/DDBJ databases">
        <authorList>
            <person name="Kang J."/>
        </authorList>
    </citation>
    <scope>NUCLEOTIDE SEQUENCE [LARGE SCALE GENOMIC DNA]</scope>
    <source>
        <strain evidence="15 16">DCY120</strain>
    </source>
</reference>
<evidence type="ECO:0000313" key="16">
    <source>
        <dbReference type="Proteomes" id="UP000563523"/>
    </source>
</evidence>
<keyword evidence="10" id="KW-0829">Tyrosine-protein kinase</keyword>
<comment type="catalytic activity">
    <reaction evidence="13">
        <text>L-tyrosyl-[protein] + ATP = O-phospho-L-tyrosyl-[protein] + ADP + H(+)</text>
        <dbReference type="Rhea" id="RHEA:10596"/>
        <dbReference type="Rhea" id="RHEA-COMP:10136"/>
        <dbReference type="Rhea" id="RHEA-COMP:20101"/>
        <dbReference type="ChEBI" id="CHEBI:15378"/>
        <dbReference type="ChEBI" id="CHEBI:30616"/>
        <dbReference type="ChEBI" id="CHEBI:46858"/>
        <dbReference type="ChEBI" id="CHEBI:61978"/>
        <dbReference type="ChEBI" id="CHEBI:456216"/>
        <dbReference type="EC" id="2.7.10.2"/>
    </reaction>
</comment>
<organism evidence="15 16">
    <name type="scientific">Bombilactobacillus apium</name>
    <dbReference type="NCBI Taxonomy" id="2675299"/>
    <lineage>
        <taxon>Bacteria</taxon>
        <taxon>Bacillati</taxon>
        <taxon>Bacillota</taxon>
        <taxon>Bacilli</taxon>
        <taxon>Lactobacillales</taxon>
        <taxon>Lactobacillaceae</taxon>
        <taxon>Bombilactobacillus</taxon>
    </lineage>
</organism>
<evidence type="ECO:0000256" key="3">
    <source>
        <dbReference type="ARBA" id="ARBA00011903"/>
    </source>
</evidence>
<comment type="pathway">
    <text evidence="1">Capsule biogenesis; capsule polysaccharide biosynthesis.</text>
</comment>
<dbReference type="GO" id="GO:0005886">
    <property type="term" value="C:plasma membrane"/>
    <property type="evidence" value="ECO:0007669"/>
    <property type="project" value="TreeGrafter"/>
</dbReference>
<accession>A0A850R1H7</accession>
<keyword evidence="9" id="KW-0972">Capsule biogenesis/degradation</keyword>
<evidence type="ECO:0000256" key="5">
    <source>
        <dbReference type="ARBA" id="ARBA00022679"/>
    </source>
</evidence>
<feature type="domain" description="AAA" evidence="14">
    <location>
        <begin position="65"/>
        <end position="194"/>
    </location>
</feature>
<gene>
    <name evidence="15" type="ORF">HU830_03335</name>
</gene>
<evidence type="ECO:0000256" key="1">
    <source>
        <dbReference type="ARBA" id="ARBA00005132"/>
    </source>
</evidence>
<keyword evidence="5" id="KW-0808">Transferase</keyword>